<reference evidence="12 13" key="1">
    <citation type="submission" date="2019-11" db="EMBL/GenBank/DDBJ databases">
        <authorList>
            <person name="Criscuolo A."/>
        </authorList>
    </citation>
    <scope>NUCLEOTIDE SEQUENCE [LARGE SCALE GENOMIC DNA]</scope>
    <source>
        <strain evidence="12">CIP111667</strain>
    </source>
</reference>
<feature type="region of interest" description="Disordered" evidence="10">
    <location>
        <begin position="263"/>
        <end position="304"/>
    </location>
</feature>
<evidence type="ECO:0000256" key="3">
    <source>
        <dbReference type="ARBA" id="ARBA00022475"/>
    </source>
</evidence>
<dbReference type="SMART" id="SM00382">
    <property type="entry name" value="AAA"/>
    <property type="match status" value="1"/>
</dbReference>
<keyword evidence="2" id="KW-0813">Transport</keyword>
<accession>A0A7M4DQC7</accession>
<evidence type="ECO:0000256" key="7">
    <source>
        <dbReference type="ARBA" id="ARBA00023004"/>
    </source>
</evidence>
<dbReference type="InterPro" id="IPR003593">
    <property type="entry name" value="AAA+_ATPase"/>
</dbReference>
<dbReference type="Gene3D" id="3.40.50.300">
    <property type="entry name" value="P-loop containing nucleotide triphosphate hydrolases"/>
    <property type="match status" value="1"/>
</dbReference>
<keyword evidence="7" id="KW-0408">Iron</keyword>
<keyword evidence="13" id="KW-1185">Reference proteome</keyword>
<dbReference type="InterPro" id="IPR027417">
    <property type="entry name" value="P-loop_NTPase"/>
</dbReference>
<evidence type="ECO:0000256" key="5">
    <source>
        <dbReference type="ARBA" id="ARBA00022741"/>
    </source>
</evidence>
<evidence type="ECO:0000256" key="9">
    <source>
        <dbReference type="ARBA" id="ARBA00023136"/>
    </source>
</evidence>
<organism evidence="12 13">
    <name type="scientific">Occultella aeris</name>
    <dbReference type="NCBI Taxonomy" id="2761496"/>
    <lineage>
        <taxon>Bacteria</taxon>
        <taxon>Bacillati</taxon>
        <taxon>Actinomycetota</taxon>
        <taxon>Actinomycetes</taxon>
        <taxon>Micrococcales</taxon>
        <taxon>Ruaniaceae</taxon>
        <taxon>Occultella</taxon>
    </lineage>
</organism>
<evidence type="ECO:0000256" key="1">
    <source>
        <dbReference type="ARBA" id="ARBA00004202"/>
    </source>
</evidence>
<evidence type="ECO:0000256" key="4">
    <source>
        <dbReference type="ARBA" id="ARBA00022496"/>
    </source>
</evidence>
<dbReference type="PROSITE" id="PS00211">
    <property type="entry name" value="ABC_TRANSPORTER_1"/>
    <property type="match status" value="1"/>
</dbReference>
<dbReference type="CDD" id="cd03214">
    <property type="entry name" value="ABC_Iron-Siderophores_B12_Hemin"/>
    <property type="match status" value="1"/>
</dbReference>
<comment type="caution">
    <text evidence="12">The sequence shown here is derived from an EMBL/GenBank/DDBJ whole genome shotgun (WGS) entry which is preliminary data.</text>
</comment>
<evidence type="ECO:0000256" key="2">
    <source>
        <dbReference type="ARBA" id="ARBA00022448"/>
    </source>
</evidence>
<keyword evidence="6 12" id="KW-0067">ATP-binding</keyword>
<keyword evidence="3" id="KW-1003">Cell membrane</keyword>
<sequence length="304" mass="32734">MTEESTNPPQIAAEGLRVGYDRTVVSDNLSVGVPDGSFTVIIGPNACGKSTLLRALARLLPPQQGRVLLDGQDIATLHTRDVATRLGLLPQTSIAPEGITVADLVARGRHPHQGMFTRWSEQDEAAVIAAMAATRVTELSGRLVDQLSGGQRQRVWVAMVLAQQTPLLLLDEPTTFLDIAHQYDLLGLCRELNRDRGYTLVAVLHDLNQAARFATHLIVMKDGAVVTSGPPRTVLTEELVGDVFDLPCRVIEDPVTSAPLVIPLDAQHSPPTGVTPVGGEEAGRDQTRSGNLPSERIRVFSSSR</sequence>
<protein>
    <submittedName>
        <fullName evidence="12">Putative siderophore transport system ATP-binding protein YusV</fullName>
    </submittedName>
</protein>
<dbReference type="GO" id="GO:0006826">
    <property type="term" value="P:iron ion transport"/>
    <property type="evidence" value="ECO:0007669"/>
    <property type="project" value="UniProtKB-KW"/>
</dbReference>
<dbReference type="PROSITE" id="PS50893">
    <property type="entry name" value="ABC_TRANSPORTER_2"/>
    <property type="match status" value="1"/>
</dbReference>
<name>A0A7M4DQC7_9MICO</name>
<keyword evidence="8" id="KW-0406">Ion transport</keyword>
<dbReference type="PANTHER" id="PTHR42771">
    <property type="entry name" value="IRON(3+)-HYDROXAMATE IMPORT ATP-BINDING PROTEIN FHUC"/>
    <property type="match status" value="1"/>
</dbReference>
<keyword evidence="5" id="KW-0547">Nucleotide-binding</keyword>
<dbReference type="EMBL" id="CACRYJ010000061">
    <property type="protein sequence ID" value="VZO39671.1"/>
    <property type="molecule type" value="Genomic_DNA"/>
</dbReference>
<feature type="domain" description="ABC transporter" evidence="11">
    <location>
        <begin position="11"/>
        <end position="247"/>
    </location>
</feature>
<dbReference type="Pfam" id="PF00005">
    <property type="entry name" value="ABC_tran"/>
    <property type="match status" value="1"/>
</dbReference>
<dbReference type="InterPro" id="IPR051535">
    <property type="entry name" value="Siderophore_ABC-ATPase"/>
</dbReference>
<dbReference type="AlphaFoldDB" id="A0A7M4DQC7"/>
<dbReference type="Proteomes" id="UP000419743">
    <property type="component" value="Unassembled WGS sequence"/>
</dbReference>
<dbReference type="PANTHER" id="PTHR42771:SF12">
    <property type="entry name" value="FE(3+) DICITRATE TRANSPORT ATP-BINDING PROTEIN FECE-RELATED"/>
    <property type="match status" value="1"/>
</dbReference>
<evidence type="ECO:0000256" key="10">
    <source>
        <dbReference type="SAM" id="MobiDB-lite"/>
    </source>
</evidence>
<evidence type="ECO:0000259" key="11">
    <source>
        <dbReference type="PROSITE" id="PS50893"/>
    </source>
</evidence>
<dbReference type="SUPFAM" id="SSF52540">
    <property type="entry name" value="P-loop containing nucleoside triphosphate hydrolases"/>
    <property type="match status" value="1"/>
</dbReference>
<evidence type="ECO:0000256" key="6">
    <source>
        <dbReference type="ARBA" id="ARBA00022840"/>
    </source>
</evidence>
<dbReference type="FunFam" id="3.40.50.300:FF:000134">
    <property type="entry name" value="Iron-enterobactin ABC transporter ATP-binding protein"/>
    <property type="match status" value="1"/>
</dbReference>
<proteinExistence type="predicted"/>
<evidence type="ECO:0000256" key="8">
    <source>
        <dbReference type="ARBA" id="ARBA00023065"/>
    </source>
</evidence>
<keyword evidence="9" id="KW-0472">Membrane</keyword>
<gene>
    <name evidence="12" type="primary">yusV_5</name>
    <name evidence="12" type="ORF">HALOF300_04365</name>
</gene>
<keyword evidence="4" id="KW-0410">Iron transport</keyword>
<evidence type="ECO:0000313" key="12">
    <source>
        <dbReference type="EMBL" id="VZO39671.1"/>
    </source>
</evidence>
<dbReference type="InterPro" id="IPR003439">
    <property type="entry name" value="ABC_transporter-like_ATP-bd"/>
</dbReference>
<dbReference type="GO" id="GO:0016887">
    <property type="term" value="F:ATP hydrolysis activity"/>
    <property type="evidence" value="ECO:0007669"/>
    <property type="project" value="InterPro"/>
</dbReference>
<comment type="subcellular location">
    <subcellularLocation>
        <location evidence="1">Cell membrane</location>
        <topology evidence="1">Peripheral membrane protein</topology>
    </subcellularLocation>
</comment>
<dbReference type="InterPro" id="IPR017871">
    <property type="entry name" value="ABC_transporter-like_CS"/>
</dbReference>
<evidence type="ECO:0000313" key="13">
    <source>
        <dbReference type="Proteomes" id="UP000419743"/>
    </source>
</evidence>
<dbReference type="GO" id="GO:0005886">
    <property type="term" value="C:plasma membrane"/>
    <property type="evidence" value="ECO:0007669"/>
    <property type="project" value="UniProtKB-SubCell"/>
</dbReference>
<dbReference type="GO" id="GO:0005524">
    <property type="term" value="F:ATP binding"/>
    <property type="evidence" value="ECO:0007669"/>
    <property type="project" value="UniProtKB-KW"/>
</dbReference>